<dbReference type="PANTHER" id="PTHR21331:SF2">
    <property type="entry name" value="BRCA1-ASSOCIATED ATM ACTIVATOR 1"/>
    <property type="match status" value="1"/>
</dbReference>
<sequence>MAFNSRCHNMEVKELPTIHATNSDWNLYIQNALFKEEKSAGELYSENGIDFEVTELQQQRYIRFLSQIPEIFSKLQCWPKLNQKVTILTVTTRLSQNENNFIAINATGTYNSLIEMCKVSLSNEEIKVLYLELLSTLFEHKSGRKWSLNNGYWMEIYNLVAECHTLNNKLSRKLYYFLAVFLRKTHRTAPTVSQRVIEQMTQTINKFYAKSEKARTKIDLWDYKRLPQSLNCLVKVLERLLAINPLPDVLKSFLPFKEAIDYIALVTNDQEVSLMADEILIILSFYQITELFDGIKVINHNPITLSGFFKIIEREYKKNNLEITFELYYQVQKYWKNVSRSMPRYFTKGKPMDIEDELICFQVEPLTIIAEKLLGVVRSNKEEIRKCYLADLLNGCTADGLSLGYLMRKTLRMVPLDVDIEALKWLVKSKPLYNRRNLATVFQTITFSLIDFTAYVKLKQSKRLKNDEKFAEALLATILAYLENFDLSWRESIGSVQLLNWVYELLCNTTHFNAKVHIKALQTLNITISKHMCPNMALLVDCTQNSSLNDLGALLWNKCFNKDAEVRTATLTVVQTMCQKMIQGFESFQKILHEHINQSFVMNMAMNDDNLLVRATSVKCLQEMVLIEHFLDDGKAGWFITNVLQLMCEESETVVLKEIIILITRSYDKLRNSVDRVKIYDVMVKAALNHNVDWEIREQSIKFWDKVMSICLERQGMSDGNFPSVIFSKEDRKIIHLDDHEIRKRLIHALESMSQTGCFKVLQGVLQHNNSSKEVNTYTISIITKLLTLLQRYEVTPEFILFNQAYPNLWSFPSQICASPSLGNEEILWEQIIEDTVMEMFSSCSNRCSSPGNCKKIDQGCNNMEIKEVSDFTVSTVDFIDFIYKKLPYLSKV</sequence>
<evidence type="ECO:0000256" key="2">
    <source>
        <dbReference type="ARBA" id="ARBA00022490"/>
    </source>
</evidence>
<dbReference type="InterPro" id="IPR038904">
    <property type="entry name" value="BRAT1"/>
</dbReference>
<keyword evidence="5" id="KW-1185">Reference proteome</keyword>
<proteinExistence type="inferred from homology"/>
<dbReference type="PANTHER" id="PTHR21331">
    <property type="entry name" value="BRCA1-ASSOCIATED ATM ACTIVATOR 1"/>
    <property type="match status" value="1"/>
</dbReference>
<organism evidence="4 5">
    <name type="scientific">Hypothenemus hampei</name>
    <name type="common">Coffee berry borer</name>
    <dbReference type="NCBI Taxonomy" id="57062"/>
    <lineage>
        <taxon>Eukaryota</taxon>
        <taxon>Metazoa</taxon>
        <taxon>Ecdysozoa</taxon>
        <taxon>Arthropoda</taxon>
        <taxon>Hexapoda</taxon>
        <taxon>Insecta</taxon>
        <taxon>Pterygota</taxon>
        <taxon>Neoptera</taxon>
        <taxon>Endopterygota</taxon>
        <taxon>Coleoptera</taxon>
        <taxon>Polyphaga</taxon>
        <taxon>Cucujiformia</taxon>
        <taxon>Curculionidae</taxon>
        <taxon>Scolytinae</taxon>
        <taxon>Hypothenemus</taxon>
    </lineage>
</organism>
<evidence type="ECO:0000313" key="5">
    <source>
        <dbReference type="Proteomes" id="UP001566132"/>
    </source>
</evidence>
<evidence type="ECO:0000313" key="4">
    <source>
        <dbReference type="EMBL" id="KAL1489929.1"/>
    </source>
</evidence>
<comment type="subcellular location">
    <subcellularLocation>
        <location evidence="1">Cytoplasm</location>
    </subcellularLocation>
</comment>
<protein>
    <submittedName>
        <fullName evidence="4">Uncharacterized protein</fullName>
    </submittedName>
</protein>
<dbReference type="GO" id="GO:0005737">
    <property type="term" value="C:cytoplasm"/>
    <property type="evidence" value="ECO:0007669"/>
    <property type="project" value="UniProtKB-SubCell"/>
</dbReference>
<dbReference type="Gene3D" id="1.25.10.10">
    <property type="entry name" value="Leucine-rich Repeat Variant"/>
    <property type="match status" value="1"/>
</dbReference>
<dbReference type="AlphaFoldDB" id="A0ABD1E5Q0"/>
<evidence type="ECO:0000256" key="1">
    <source>
        <dbReference type="ARBA" id="ARBA00004496"/>
    </source>
</evidence>
<dbReference type="InterPro" id="IPR011989">
    <property type="entry name" value="ARM-like"/>
</dbReference>
<dbReference type="Proteomes" id="UP001566132">
    <property type="component" value="Unassembled WGS sequence"/>
</dbReference>
<keyword evidence="2" id="KW-0963">Cytoplasm</keyword>
<evidence type="ECO:0000256" key="3">
    <source>
        <dbReference type="ARBA" id="ARBA00061308"/>
    </source>
</evidence>
<dbReference type="EMBL" id="JBDJPC010000011">
    <property type="protein sequence ID" value="KAL1489929.1"/>
    <property type="molecule type" value="Genomic_DNA"/>
</dbReference>
<accession>A0ABD1E5Q0</accession>
<name>A0ABD1E5Q0_HYPHA</name>
<gene>
    <name evidence="4" type="ORF">ABEB36_013855</name>
</gene>
<comment type="caution">
    <text evidence="4">The sequence shown here is derived from an EMBL/GenBank/DDBJ whole genome shotgun (WGS) entry which is preliminary data.</text>
</comment>
<reference evidence="4 5" key="1">
    <citation type="submission" date="2024-05" db="EMBL/GenBank/DDBJ databases">
        <title>Genetic variation in Jamaican populations of the coffee berry borer (Hypothenemus hampei).</title>
        <authorList>
            <person name="Errbii M."/>
            <person name="Myrie A."/>
        </authorList>
    </citation>
    <scope>NUCLEOTIDE SEQUENCE [LARGE SCALE GENOMIC DNA]</scope>
    <source>
        <strain evidence="4">JA-Hopewell-2020-01-JO</strain>
        <tissue evidence="4">Whole body</tissue>
    </source>
</reference>
<dbReference type="SUPFAM" id="SSF48371">
    <property type="entry name" value="ARM repeat"/>
    <property type="match status" value="1"/>
</dbReference>
<dbReference type="InterPro" id="IPR016024">
    <property type="entry name" value="ARM-type_fold"/>
</dbReference>
<comment type="similarity">
    <text evidence="3">Belongs to the BRAT1 family.</text>
</comment>